<dbReference type="Gene3D" id="3.20.20.80">
    <property type="entry name" value="Glycosidases"/>
    <property type="match status" value="1"/>
</dbReference>
<keyword evidence="4" id="KW-1185">Reference proteome</keyword>
<dbReference type="InterPro" id="IPR025275">
    <property type="entry name" value="DUF4015"/>
</dbReference>
<organism evidence="3 4">
    <name type="scientific">Waltera intestinalis</name>
    <dbReference type="NCBI Taxonomy" id="2606635"/>
    <lineage>
        <taxon>Bacteria</taxon>
        <taxon>Bacillati</taxon>
        <taxon>Bacillota</taxon>
        <taxon>Clostridia</taxon>
        <taxon>Lachnospirales</taxon>
        <taxon>Lachnospiraceae</taxon>
        <taxon>Waltera</taxon>
    </lineage>
</organism>
<gene>
    <name evidence="3" type="ORF">FYJ59_01720</name>
</gene>
<feature type="region of interest" description="Disordered" evidence="1">
    <location>
        <begin position="68"/>
        <end position="105"/>
    </location>
</feature>
<proteinExistence type="predicted"/>
<evidence type="ECO:0000313" key="4">
    <source>
        <dbReference type="Proteomes" id="UP000476055"/>
    </source>
</evidence>
<protein>
    <submittedName>
        <fullName evidence="3">Sugar fermentation stimulation protein</fullName>
    </submittedName>
</protein>
<accession>A0A6L5YFN7</accession>
<evidence type="ECO:0000259" key="2">
    <source>
        <dbReference type="Pfam" id="PF13200"/>
    </source>
</evidence>
<reference evidence="3 4" key="1">
    <citation type="submission" date="2019-08" db="EMBL/GenBank/DDBJ databases">
        <title>In-depth cultivation of the pig gut microbiome towards novel bacterial diversity and tailored functional studies.</title>
        <authorList>
            <person name="Wylensek D."/>
            <person name="Hitch T.C.A."/>
            <person name="Clavel T."/>
        </authorList>
    </citation>
    <scope>NUCLEOTIDE SEQUENCE [LARGE SCALE GENOMIC DNA]</scope>
    <source>
        <strain evidence="3 4">WCA3-601-WT-6H</strain>
    </source>
</reference>
<dbReference type="AlphaFoldDB" id="A0A6L5YFN7"/>
<evidence type="ECO:0000313" key="3">
    <source>
        <dbReference type="EMBL" id="MST56975.1"/>
    </source>
</evidence>
<dbReference type="Pfam" id="PF13200">
    <property type="entry name" value="DUF4015"/>
    <property type="match status" value="1"/>
</dbReference>
<feature type="domain" description="DUF4015" evidence="2">
    <location>
        <begin position="118"/>
        <end position="444"/>
    </location>
</feature>
<evidence type="ECO:0000256" key="1">
    <source>
        <dbReference type="SAM" id="MobiDB-lite"/>
    </source>
</evidence>
<dbReference type="InterPro" id="IPR017853">
    <property type="entry name" value="GH"/>
</dbReference>
<sequence>MTNRRYAGRILMIRNKSLGKRLLAAGIMLIFSMSGCGTDNEIELTGNGIGSDGIEAAATVDSAELTAAGETASDVTGGDAASTGTAEDTNKTAPTPAPAPRQELTTADRMADRTKVKGIYVTGPKAGSTGMEDLIGLVDETELNAMVIDVKNDEGNVTFRLTNEEITQNIPVLDQISEMQAGVRYIRDIQALMQELKDHNIYTIARIVCFKDPILAAARPELALTKPDGKPVTDANGLAWVNPYRQEVWEYLTELAEMAADLGFDEIQYDYVRFPVGSDANAADYGVDMDAYPKRQAIQDFLAYAGDRLHEKGCVVTADVFGTIIGSETDVQTVGQDYTALGQTVDAISPMVYPSHYANGVFGLKVPDANPYETVLAAMQGSVEELQEIPEAERAVVRPWLQAFTATWVPGHISYNGTQIREQIQAVYDAGYEEWILWNATNRYSAEGLLGADEVEDNESNQ</sequence>
<dbReference type="EMBL" id="VUMU01000001">
    <property type="protein sequence ID" value="MST56975.1"/>
    <property type="molecule type" value="Genomic_DNA"/>
</dbReference>
<comment type="caution">
    <text evidence="3">The sequence shown here is derived from an EMBL/GenBank/DDBJ whole genome shotgun (WGS) entry which is preliminary data.</text>
</comment>
<dbReference type="Proteomes" id="UP000476055">
    <property type="component" value="Unassembled WGS sequence"/>
</dbReference>
<dbReference type="SUPFAM" id="SSF51445">
    <property type="entry name" value="(Trans)glycosidases"/>
    <property type="match status" value="1"/>
</dbReference>
<name>A0A6L5YFN7_9FIRM</name>